<gene>
    <name evidence="1" type="ORF">SAMN02745885_00913</name>
</gene>
<dbReference type="SUPFAM" id="SSF53335">
    <property type="entry name" value="S-adenosyl-L-methionine-dependent methyltransferases"/>
    <property type="match status" value="1"/>
</dbReference>
<dbReference type="AlphaFoldDB" id="A0A1T4NHR0"/>
<dbReference type="Gene3D" id="3.40.50.150">
    <property type="entry name" value="Vaccinia Virus protein VP39"/>
    <property type="match status" value="1"/>
</dbReference>
<protein>
    <submittedName>
        <fullName evidence="1">Putative rRNA methylase</fullName>
    </submittedName>
</protein>
<dbReference type="PANTHER" id="PTHR35276">
    <property type="entry name" value="S-ADENOSYL-L-METHIONINE-DEPENDENT METHYLTRANSFERASES SUPERFAMILY PROTEIN"/>
    <property type="match status" value="1"/>
</dbReference>
<dbReference type="PANTHER" id="PTHR35276:SF1">
    <property type="entry name" value="TRNA (MNM(5)S(2)U34)-METHYLTRANSFERASE, CHLOROPLASTIC"/>
    <property type="match status" value="1"/>
</dbReference>
<organism evidence="1 2">
    <name type="scientific">Carboxydocella sporoproducens DSM 16521</name>
    <dbReference type="NCBI Taxonomy" id="1121270"/>
    <lineage>
        <taxon>Bacteria</taxon>
        <taxon>Bacillati</taxon>
        <taxon>Bacillota</taxon>
        <taxon>Clostridia</taxon>
        <taxon>Eubacteriales</taxon>
        <taxon>Clostridiales Family XVI. Incertae Sedis</taxon>
        <taxon>Carboxydocella</taxon>
    </lineage>
</organism>
<keyword evidence="1" id="KW-0489">Methyltransferase</keyword>
<dbReference type="Proteomes" id="UP000189933">
    <property type="component" value="Unassembled WGS sequence"/>
</dbReference>
<dbReference type="CDD" id="cd02440">
    <property type="entry name" value="AdoMet_MTases"/>
    <property type="match status" value="1"/>
</dbReference>
<dbReference type="GO" id="GO:0032259">
    <property type="term" value="P:methylation"/>
    <property type="evidence" value="ECO:0007669"/>
    <property type="project" value="UniProtKB-KW"/>
</dbReference>
<dbReference type="InterPro" id="IPR010719">
    <property type="entry name" value="MnmM_MeTrfase"/>
</dbReference>
<dbReference type="GO" id="GO:0008168">
    <property type="term" value="F:methyltransferase activity"/>
    <property type="evidence" value="ECO:0007669"/>
    <property type="project" value="UniProtKB-KW"/>
</dbReference>
<keyword evidence="1" id="KW-0808">Transferase</keyword>
<dbReference type="InterPro" id="IPR029063">
    <property type="entry name" value="SAM-dependent_MTases_sf"/>
</dbReference>
<evidence type="ECO:0000313" key="2">
    <source>
        <dbReference type="Proteomes" id="UP000189933"/>
    </source>
</evidence>
<proteinExistence type="predicted"/>
<accession>A0A1T4NHR0</accession>
<sequence>MSSPLAGAVALSHFWLAQVVRPGDRAVDATCGNGHDTQYLAELVGENGKVWAFDVQETAISNTKERLEAAGLAARVELILDGHQHLKRYVSEPVKAVVFNLGYLPGSDKRVITLAETTLNALQQAVELLLPGGIIAIAIYTGHAGGEEEAREVESWAAALPRCYNVWSQRLLNRSQTAPYLLLVEKGG</sequence>
<reference evidence="2" key="1">
    <citation type="submission" date="2017-02" db="EMBL/GenBank/DDBJ databases">
        <authorList>
            <person name="Varghese N."/>
            <person name="Submissions S."/>
        </authorList>
    </citation>
    <scope>NUCLEOTIDE SEQUENCE [LARGE SCALE GENOMIC DNA]</scope>
    <source>
        <strain evidence="2">DSM 16521</strain>
    </source>
</reference>
<name>A0A1T4NHR0_9FIRM</name>
<dbReference type="EMBL" id="FUXM01000007">
    <property type="protein sequence ID" value="SJZ78754.1"/>
    <property type="molecule type" value="Genomic_DNA"/>
</dbReference>
<evidence type="ECO:0000313" key="1">
    <source>
        <dbReference type="EMBL" id="SJZ78754.1"/>
    </source>
</evidence>
<dbReference type="RefSeq" id="WP_078665010.1">
    <property type="nucleotide sequence ID" value="NZ_FUXM01000007.1"/>
</dbReference>
<dbReference type="OrthoDB" id="9792989at2"/>
<dbReference type="Pfam" id="PF06962">
    <property type="entry name" value="rRNA_methylase"/>
    <property type="match status" value="1"/>
</dbReference>
<keyword evidence="2" id="KW-1185">Reference proteome</keyword>